<sequence length="157" mass="18214">MNVVVNKADSSDLRDLVVLTCEFLEDVASQAGMAGFVPDDQKIREKLPEFLDMPDYAVFVARSPKGHPFGFCTVFRMPVQIREEPYAILDRLYVRRDYRRRQIGRLLVEEAKRFTRSCKGKRLQATLPAFFVMEEALAFFRAERFYETGGRKHKIAV</sequence>
<dbReference type="PROSITE" id="PS51186">
    <property type="entry name" value="GNAT"/>
    <property type="match status" value="1"/>
</dbReference>
<proteinExistence type="predicted"/>
<dbReference type="SUPFAM" id="SSF55729">
    <property type="entry name" value="Acyl-CoA N-acyltransferases (Nat)"/>
    <property type="match status" value="1"/>
</dbReference>
<feature type="domain" description="N-acetyltransferase" evidence="1">
    <location>
        <begin position="3"/>
        <end position="157"/>
    </location>
</feature>
<dbReference type="Gene3D" id="3.40.630.30">
    <property type="match status" value="1"/>
</dbReference>
<accession>A0A9E9NT03</accession>
<dbReference type="EMBL" id="CP098251">
    <property type="protein sequence ID" value="WAV90749.1"/>
    <property type="molecule type" value="Genomic_DNA"/>
</dbReference>
<evidence type="ECO:0000259" key="1">
    <source>
        <dbReference type="PROSITE" id="PS51186"/>
    </source>
</evidence>
<dbReference type="InterPro" id="IPR000182">
    <property type="entry name" value="GNAT_dom"/>
</dbReference>
<dbReference type="CDD" id="cd04301">
    <property type="entry name" value="NAT_SF"/>
    <property type="match status" value="1"/>
</dbReference>
<dbReference type="Proteomes" id="UP001164819">
    <property type="component" value="Chromosome"/>
</dbReference>
<name>A0A9E9NT03_9BURK</name>
<evidence type="ECO:0000313" key="2">
    <source>
        <dbReference type="EMBL" id="WAV90749.1"/>
    </source>
</evidence>
<dbReference type="GO" id="GO:0016747">
    <property type="term" value="F:acyltransferase activity, transferring groups other than amino-acyl groups"/>
    <property type="evidence" value="ECO:0007669"/>
    <property type="project" value="InterPro"/>
</dbReference>
<dbReference type="InterPro" id="IPR016181">
    <property type="entry name" value="Acyl_CoA_acyltransferase"/>
</dbReference>
<protein>
    <submittedName>
        <fullName evidence="2">GNAT family N-acetyltransferase</fullName>
    </submittedName>
</protein>
<reference evidence="2" key="1">
    <citation type="journal article" date="2022" name="Front. Microbiol.">
        <title>New perspectives on an old grouping: The genomic and phenotypic variability of Oxalobacter formigenes and the implications for calcium oxalate stone prevention.</title>
        <authorList>
            <person name="Chmiel J.A."/>
            <person name="Carr C."/>
            <person name="Stuivenberg G.A."/>
            <person name="Venema R."/>
            <person name="Chanyi R.M."/>
            <person name="Al K.F."/>
            <person name="Giguere D."/>
            <person name="Say H."/>
            <person name="Akouris P.P."/>
            <person name="Dominguez Romero S.A."/>
            <person name="Kwong A."/>
            <person name="Tai V."/>
            <person name="Koval S.F."/>
            <person name="Razvi H."/>
            <person name="Bjazevic J."/>
            <person name="Burton J.P."/>
        </authorList>
    </citation>
    <scope>NUCLEOTIDE SEQUENCE</scope>
    <source>
        <strain evidence="2">OxK</strain>
    </source>
</reference>
<dbReference type="AlphaFoldDB" id="A0A9E9NT03"/>
<dbReference type="RefSeq" id="WP_269315716.1">
    <property type="nucleotide sequence ID" value="NZ_CP098251.1"/>
</dbReference>
<dbReference type="Pfam" id="PF00583">
    <property type="entry name" value="Acetyltransf_1"/>
    <property type="match status" value="1"/>
</dbReference>
<organism evidence="2">
    <name type="scientific">Oxalobacter aliiformigenes</name>
    <dbReference type="NCBI Taxonomy" id="2946593"/>
    <lineage>
        <taxon>Bacteria</taxon>
        <taxon>Pseudomonadati</taxon>
        <taxon>Pseudomonadota</taxon>
        <taxon>Betaproteobacteria</taxon>
        <taxon>Burkholderiales</taxon>
        <taxon>Oxalobacteraceae</taxon>
        <taxon>Oxalobacter</taxon>
    </lineage>
</organism>
<gene>
    <name evidence="2" type="ORF">NB646_07820</name>
</gene>